<dbReference type="Gene3D" id="1.20.1080.10">
    <property type="entry name" value="Glycerol uptake facilitator protein"/>
    <property type="match status" value="1"/>
</dbReference>
<evidence type="ECO:0000256" key="2">
    <source>
        <dbReference type="ARBA" id="ARBA00022692"/>
    </source>
</evidence>
<dbReference type="InterPro" id="IPR023271">
    <property type="entry name" value="Aquaporin-like"/>
</dbReference>
<dbReference type="KEGG" id="rpne:NCTC8284_03936"/>
<proteinExistence type="predicted"/>
<evidence type="ECO:0000313" key="6">
    <source>
        <dbReference type="Proteomes" id="UP000278733"/>
    </source>
</evidence>
<comment type="subcellular location">
    <subcellularLocation>
        <location evidence="1">Membrane</location>
        <topology evidence="1">Multi-pass membrane protein</topology>
    </subcellularLocation>
</comment>
<keyword evidence="4" id="KW-0472">Membrane</keyword>
<dbReference type="EMBL" id="LR134405">
    <property type="protein sequence ID" value="VEH68696.1"/>
    <property type="molecule type" value="Genomic_DNA"/>
</dbReference>
<name>A0A448MUB4_9PAST</name>
<organism evidence="5 6">
    <name type="scientific">Rodentibacter pneumotropicus</name>
    <dbReference type="NCBI Taxonomy" id="758"/>
    <lineage>
        <taxon>Bacteria</taxon>
        <taxon>Pseudomonadati</taxon>
        <taxon>Pseudomonadota</taxon>
        <taxon>Gammaproteobacteria</taxon>
        <taxon>Pasteurellales</taxon>
        <taxon>Pasteurellaceae</taxon>
        <taxon>Rodentibacter</taxon>
    </lineage>
</organism>
<dbReference type="STRING" id="758.GCA_000730685_01736"/>
<dbReference type="GO" id="GO:0016020">
    <property type="term" value="C:membrane"/>
    <property type="evidence" value="ECO:0007669"/>
    <property type="project" value="UniProtKB-SubCell"/>
</dbReference>
<keyword evidence="2" id="KW-0812">Transmembrane</keyword>
<keyword evidence="3" id="KW-1133">Transmembrane helix</keyword>
<gene>
    <name evidence="5" type="ORF">NCTC8284_03936</name>
</gene>
<evidence type="ECO:0000256" key="4">
    <source>
        <dbReference type="ARBA" id="ARBA00023136"/>
    </source>
</evidence>
<reference evidence="5 6" key="1">
    <citation type="submission" date="2018-12" db="EMBL/GenBank/DDBJ databases">
        <authorList>
            <consortium name="Pathogen Informatics"/>
        </authorList>
    </citation>
    <scope>NUCLEOTIDE SEQUENCE [LARGE SCALE GENOMIC DNA]</scope>
    <source>
        <strain evidence="5 6">NCTC8284</strain>
    </source>
</reference>
<evidence type="ECO:0000256" key="3">
    <source>
        <dbReference type="ARBA" id="ARBA00022989"/>
    </source>
</evidence>
<sequence length="58" mass="6467">MNSRDLYPHEILQDVIDKSYAKSQGHLKTLAILSFLGGGYVSFDYMAYLKVVSGIPSE</sequence>
<evidence type="ECO:0000256" key="1">
    <source>
        <dbReference type="ARBA" id="ARBA00004141"/>
    </source>
</evidence>
<accession>A0A448MUB4</accession>
<protein>
    <submittedName>
        <fullName evidence="5">Uncharacterized protein</fullName>
    </submittedName>
</protein>
<dbReference type="AlphaFoldDB" id="A0A448MUB4"/>
<evidence type="ECO:0000313" key="5">
    <source>
        <dbReference type="EMBL" id="VEH68696.1"/>
    </source>
</evidence>
<dbReference type="Proteomes" id="UP000278733">
    <property type="component" value="Chromosome"/>
</dbReference>